<comment type="function">
    <text evidence="5">Catalyzes the transfer of a dimethylallyl group onto the adenine at position 37.</text>
</comment>
<dbReference type="InterPro" id="IPR039657">
    <property type="entry name" value="Dimethylallyltransferase"/>
</dbReference>
<dbReference type="OrthoDB" id="775260at2759"/>
<evidence type="ECO:0000259" key="9">
    <source>
        <dbReference type="Pfam" id="PF12874"/>
    </source>
</evidence>
<dbReference type="GO" id="GO:0052381">
    <property type="term" value="F:tRNA dimethylallyltransferase activity"/>
    <property type="evidence" value="ECO:0007669"/>
    <property type="project" value="UniProtKB-UniRule"/>
</dbReference>
<dbReference type="Proteomes" id="UP000664132">
    <property type="component" value="Unassembled WGS sequence"/>
</dbReference>
<dbReference type="AlphaFoldDB" id="A0A8H7W5G8"/>
<proteinExistence type="inferred from homology"/>
<evidence type="ECO:0000256" key="8">
    <source>
        <dbReference type="SAM" id="MobiDB-lite"/>
    </source>
</evidence>
<protein>
    <recommendedName>
        <fullName evidence="5 6">tRNA dimethylallyltransferase</fullName>
        <ecNumber evidence="5 6">2.5.1.75</ecNumber>
    </recommendedName>
</protein>
<dbReference type="EC" id="2.5.1.75" evidence="5 6"/>
<dbReference type="NCBIfam" id="TIGR00174">
    <property type="entry name" value="miaA"/>
    <property type="match status" value="1"/>
</dbReference>
<dbReference type="InterPro" id="IPR030666">
    <property type="entry name" value="IPP_transferase_euk"/>
</dbReference>
<evidence type="ECO:0000256" key="1">
    <source>
        <dbReference type="ARBA" id="ARBA00005842"/>
    </source>
</evidence>
<keyword evidence="5 6" id="KW-0819">tRNA processing</keyword>
<keyword evidence="5" id="KW-0963">Cytoplasm</keyword>
<keyword evidence="11" id="KW-1185">Reference proteome</keyword>
<evidence type="ECO:0000256" key="3">
    <source>
        <dbReference type="ARBA" id="ARBA00022741"/>
    </source>
</evidence>
<dbReference type="InterPro" id="IPR018022">
    <property type="entry name" value="IPT"/>
</dbReference>
<organism evidence="10 11">
    <name type="scientific">Cadophora malorum</name>
    <dbReference type="NCBI Taxonomy" id="108018"/>
    <lineage>
        <taxon>Eukaryota</taxon>
        <taxon>Fungi</taxon>
        <taxon>Dikarya</taxon>
        <taxon>Ascomycota</taxon>
        <taxon>Pezizomycotina</taxon>
        <taxon>Leotiomycetes</taxon>
        <taxon>Helotiales</taxon>
        <taxon>Ploettnerulaceae</taxon>
        <taxon>Cadophora</taxon>
    </lineage>
</organism>
<dbReference type="Gene3D" id="1.10.20.140">
    <property type="match status" value="1"/>
</dbReference>
<dbReference type="GO" id="GO:0005524">
    <property type="term" value="F:ATP binding"/>
    <property type="evidence" value="ECO:0007669"/>
    <property type="project" value="UniProtKB-UniRule"/>
</dbReference>
<name>A0A8H7W5G8_9HELO</name>
<dbReference type="Pfam" id="PF12874">
    <property type="entry name" value="zf-met"/>
    <property type="match status" value="1"/>
</dbReference>
<dbReference type="Pfam" id="PF01715">
    <property type="entry name" value="IPPT"/>
    <property type="match status" value="1"/>
</dbReference>
<comment type="caution">
    <text evidence="10">The sequence shown here is derived from an EMBL/GenBank/DDBJ whole genome shotgun (WGS) entry which is preliminary data.</text>
</comment>
<dbReference type="InterPro" id="IPR013087">
    <property type="entry name" value="Znf_C2H2_type"/>
</dbReference>
<accession>A0A8H7W5G8</accession>
<evidence type="ECO:0000256" key="4">
    <source>
        <dbReference type="ARBA" id="ARBA00022840"/>
    </source>
</evidence>
<sequence length="477" mass="53888">MLQGVCKAIKCAIMAKKTPKDPLIVVLGATGTGKSQLAVDLARRFNGEIINGDAMQMYDGLPIITNKMTREEQQGIPHHLLGFIALDEEPWRVGLFKQKAGQIIKEIRSRGRLPILVGGTHYYTQSLLFDETLDQTSPPEEDQIQYGYSNKEMVEKFPILEGPTEEMLSRLREVDPVMADRWHPKDRRKIRRSLEIFLVSGKKASDIYAEQMAVKAATKLSNTAKESTVPPLVDSGSMLLFWVYAESEILKKRLDARIDKMLGSGLLDEVKSMESFLQKQAISGIEIDRTRGIWVSIGYKEFEPYLKMLNSVTASASEVQKSYELSVEQTKSATRQYAKQQVRWIRLKLIPALAEVDAQDRLYLMDGSDVSRFSETVSQPAIEISKSFLEADERIPPFEVCAAAAQILNPDDSVEPKDTNFRQECELCHTVVVTDAQWQIHLKSRRHRALVKKKQKNERSGRFRPPPSGSISESDTP</sequence>
<dbReference type="SUPFAM" id="SSF57667">
    <property type="entry name" value="beta-beta-alpha zinc fingers"/>
    <property type="match status" value="1"/>
</dbReference>
<keyword evidence="3 5" id="KW-0547">Nucleotide-binding</keyword>
<keyword evidence="2 5" id="KW-0808">Transferase</keyword>
<dbReference type="EMBL" id="JAFJYH010000143">
    <property type="protein sequence ID" value="KAG4417850.1"/>
    <property type="molecule type" value="Genomic_DNA"/>
</dbReference>
<evidence type="ECO:0000256" key="6">
    <source>
        <dbReference type="RuleBase" id="RU003783"/>
    </source>
</evidence>
<dbReference type="InterPro" id="IPR027417">
    <property type="entry name" value="P-loop_NTPase"/>
</dbReference>
<gene>
    <name evidence="10" type="ORF">IFR04_008987</name>
</gene>
<dbReference type="GO" id="GO:0005739">
    <property type="term" value="C:mitochondrion"/>
    <property type="evidence" value="ECO:0007669"/>
    <property type="project" value="TreeGrafter"/>
</dbReference>
<dbReference type="PANTHER" id="PTHR11088">
    <property type="entry name" value="TRNA DIMETHYLALLYLTRANSFERASE"/>
    <property type="match status" value="1"/>
</dbReference>
<reference evidence="10" key="1">
    <citation type="submission" date="2021-02" db="EMBL/GenBank/DDBJ databases">
        <title>Genome sequence Cadophora malorum strain M34.</title>
        <authorList>
            <person name="Stefanovic E."/>
            <person name="Vu D."/>
            <person name="Scully C."/>
            <person name="Dijksterhuis J."/>
            <person name="Roader J."/>
            <person name="Houbraken J."/>
        </authorList>
    </citation>
    <scope>NUCLEOTIDE SEQUENCE</scope>
    <source>
        <strain evidence="10">M34</strain>
    </source>
</reference>
<dbReference type="InterPro" id="IPR036236">
    <property type="entry name" value="Znf_C2H2_sf"/>
</dbReference>
<evidence type="ECO:0000256" key="7">
    <source>
        <dbReference type="RuleBase" id="RU003785"/>
    </source>
</evidence>
<evidence type="ECO:0000256" key="5">
    <source>
        <dbReference type="PIRNR" id="PIRNR039110"/>
    </source>
</evidence>
<feature type="region of interest" description="Disordered" evidence="8">
    <location>
        <begin position="449"/>
        <end position="477"/>
    </location>
</feature>
<dbReference type="SUPFAM" id="SSF52540">
    <property type="entry name" value="P-loop containing nucleoside triphosphate hydrolases"/>
    <property type="match status" value="1"/>
</dbReference>
<comment type="catalytic activity">
    <reaction evidence="5 6">
        <text>adenosine(37) in tRNA + dimethylallyl diphosphate = N(6)-dimethylallyladenosine(37) in tRNA + diphosphate</text>
        <dbReference type="Rhea" id="RHEA:26482"/>
        <dbReference type="Rhea" id="RHEA-COMP:10162"/>
        <dbReference type="Rhea" id="RHEA-COMP:10375"/>
        <dbReference type="ChEBI" id="CHEBI:33019"/>
        <dbReference type="ChEBI" id="CHEBI:57623"/>
        <dbReference type="ChEBI" id="CHEBI:74411"/>
        <dbReference type="ChEBI" id="CHEBI:74415"/>
        <dbReference type="EC" id="2.5.1.75"/>
    </reaction>
</comment>
<evidence type="ECO:0000313" key="11">
    <source>
        <dbReference type="Proteomes" id="UP000664132"/>
    </source>
</evidence>
<dbReference type="Gene3D" id="3.30.160.60">
    <property type="entry name" value="Classic Zinc Finger"/>
    <property type="match status" value="1"/>
</dbReference>
<dbReference type="PIRSF" id="PIRSF039110">
    <property type="entry name" value="IPP_transferase"/>
    <property type="match status" value="1"/>
</dbReference>
<dbReference type="GO" id="GO:0006400">
    <property type="term" value="P:tRNA modification"/>
    <property type="evidence" value="ECO:0007669"/>
    <property type="project" value="TreeGrafter"/>
</dbReference>
<comment type="similarity">
    <text evidence="1 5 7">Belongs to the IPP transferase family.</text>
</comment>
<dbReference type="HAMAP" id="MF_00185">
    <property type="entry name" value="IPP_trans"/>
    <property type="match status" value="1"/>
</dbReference>
<feature type="domain" description="C2H2-type" evidence="9">
    <location>
        <begin position="424"/>
        <end position="447"/>
    </location>
</feature>
<evidence type="ECO:0000313" key="10">
    <source>
        <dbReference type="EMBL" id="KAG4417850.1"/>
    </source>
</evidence>
<keyword evidence="4 5" id="KW-0067">ATP-binding</keyword>
<dbReference type="PANTHER" id="PTHR11088:SF89">
    <property type="entry name" value="TRNA DIMETHYLALLYLTRANSFERASE"/>
    <property type="match status" value="1"/>
</dbReference>
<evidence type="ECO:0000256" key="2">
    <source>
        <dbReference type="ARBA" id="ARBA00022679"/>
    </source>
</evidence>
<dbReference type="Gene3D" id="3.40.50.300">
    <property type="entry name" value="P-loop containing nucleotide triphosphate hydrolases"/>
    <property type="match status" value="1"/>
</dbReference>